<dbReference type="OrthoDB" id="26740at2759"/>
<feature type="compositionally biased region" description="Low complexity" evidence="9">
    <location>
        <begin position="736"/>
        <end position="746"/>
    </location>
</feature>
<evidence type="ECO:0000256" key="8">
    <source>
        <dbReference type="ARBA" id="ARBA00023136"/>
    </source>
</evidence>
<keyword evidence="6" id="KW-0445">Lipid transport</keyword>
<feature type="transmembrane region" description="Helical" evidence="10">
    <location>
        <begin position="7"/>
        <end position="29"/>
    </location>
</feature>
<protein>
    <recommendedName>
        <fullName evidence="11">SMP-LTD domain-containing protein</fullName>
    </recommendedName>
</protein>
<dbReference type="SUPFAM" id="SSF50729">
    <property type="entry name" value="PH domain-like"/>
    <property type="match status" value="1"/>
</dbReference>
<dbReference type="PANTHER" id="PTHR13466">
    <property type="entry name" value="TEX2 PROTEIN-RELATED"/>
    <property type="match status" value="1"/>
</dbReference>
<keyword evidence="3 10" id="KW-0812">Transmembrane</keyword>
<evidence type="ECO:0000256" key="7">
    <source>
        <dbReference type="ARBA" id="ARBA00023121"/>
    </source>
</evidence>
<evidence type="ECO:0000313" key="13">
    <source>
        <dbReference type="Proteomes" id="UP000697127"/>
    </source>
</evidence>
<keyword evidence="5 10" id="KW-1133">Transmembrane helix</keyword>
<evidence type="ECO:0000256" key="1">
    <source>
        <dbReference type="ARBA" id="ARBA00004586"/>
    </source>
</evidence>
<dbReference type="EMBL" id="PUHW01000210">
    <property type="protein sequence ID" value="KAG0687835.1"/>
    <property type="molecule type" value="Genomic_DNA"/>
</dbReference>
<organism evidence="12 13">
    <name type="scientific">Pichia californica</name>
    <dbReference type="NCBI Taxonomy" id="460514"/>
    <lineage>
        <taxon>Eukaryota</taxon>
        <taxon>Fungi</taxon>
        <taxon>Dikarya</taxon>
        <taxon>Ascomycota</taxon>
        <taxon>Saccharomycotina</taxon>
        <taxon>Pichiomycetes</taxon>
        <taxon>Pichiales</taxon>
        <taxon>Pichiaceae</taxon>
        <taxon>Pichia</taxon>
    </lineage>
</organism>
<comment type="caution">
    <text evidence="12">The sequence shown here is derived from an EMBL/GenBank/DDBJ whole genome shotgun (WGS) entry which is preliminary data.</text>
</comment>
<sequence>MGLFINYLLTYLFGGITFIPLIVFSVWYISPKVSQSVNDRKLADEKKAQEQSFAKGEPKGYRDLKAGQFIDQDDLGIKTNFQGWITVTKEFYRFTQINPDDFKQTTSGEVDLASSNSVNTQDKSSGIFSKMIKGNNGHSHSSSVDEDIKEGDQDTATLGAAKLRQIRKRNRFYGVIKHGNLFLYGDETQKNVKYVIVLDHYTVAIWPRNLTDAQIYMKRSAICLINNDEYSHNKEAALELQRLLEDKSDNVSPPKNSYFLYADLAIQKEDWYFALLKATCTKTELNSLNRNLNPSIMAKPIYYYTSDMLDLIGTLNATENQLTTKWLNALLGRLFLSTYQTERFQKAFRLKIEERLKKIRTPGFLDQLLINRIDVGHSGPFFTNPKLKSLSPEGDMEITIDLLYQGKAMVEIVTKLFVNVTGFKQRQFDIVMKLIVNKIEGEVLIKIKPQPSSRVWYTFLKMPEIDISVEPVFSSRAVSYGIITGILENKLREAIKASIVYPFFDDFVFFRSPDEIFRGGIFDHSVRSQNSYDSTKESAETSNEIDSFGSPPQSLHPETMDDTNSEPEHVISSNLTDNPKSDVATQHSTKSLVNSGFANDTTIQLSSTKTPSESFEEDMTNTSEQIKDSVIKSYSKIKQWYKKAPSSSETRSSTTSDSSLNIPKKKISSNSKDSTYIPPEMISNRRRKPSKPDNLSIDILAQPETPTATSFQLLSSNIGTRPSGDAFIKLDRRRASSQSSTFGSSSIPEEQFSSPIHNSPQSPDMFINEKFRSPSVSGLSASNSNLIGLQSGSHMIPPSLRFGSDTDSKNESTLDSVAESANVLLSGLQESPFVVGNQSSHSQEQTGLKLPNNRLLRKPVPNLPSLPPKDSEIQTGDEPFSN</sequence>
<dbReference type="GO" id="GO:1990456">
    <property type="term" value="P:mitochondrion-endoplasmic reticulum membrane tethering"/>
    <property type="evidence" value="ECO:0007669"/>
    <property type="project" value="TreeGrafter"/>
</dbReference>
<feature type="compositionally biased region" description="Polar residues" evidence="9">
    <location>
        <begin position="836"/>
        <end position="846"/>
    </location>
</feature>
<keyword evidence="7" id="KW-0446">Lipid-binding</keyword>
<feature type="compositionally biased region" description="Polar residues" evidence="9">
    <location>
        <begin position="540"/>
        <end position="553"/>
    </location>
</feature>
<name>A0A9P6WIQ5_9ASCO</name>
<keyword evidence="8 10" id="KW-0472">Membrane</keyword>
<feature type="region of interest" description="Disordered" evidence="9">
    <location>
        <begin position="834"/>
        <end position="882"/>
    </location>
</feature>
<feature type="compositionally biased region" description="Polar residues" evidence="9">
    <location>
        <begin position="747"/>
        <end position="762"/>
    </location>
</feature>
<dbReference type="Gene3D" id="2.30.29.30">
    <property type="entry name" value="Pleckstrin-homology domain (PH domain)/Phosphotyrosine-binding domain (PTB)"/>
    <property type="match status" value="1"/>
</dbReference>
<dbReference type="AlphaFoldDB" id="A0A9P6WIQ5"/>
<comment type="subcellular location">
    <subcellularLocation>
        <location evidence="1">Endoplasmic reticulum membrane</location>
    </subcellularLocation>
</comment>
<feature type="compositionally biased region" description="Polar residues" evidence="9">
    <location>
        <begin position="571"/>
        <end position="613"/>
    </location>
</feature>
<reference evidence="12" key="1">
    <citation type="submission" date="2020-11" db="EMBL/GenBank/DDBJ databases">
        <title>Kefir isolates.</title>
        <authorList>
            <person name="Marcisauskas S."/>
            <person name="Kim Y."/>
            <person name="Blasche S."/>
        </authorList>
    </citation>
    <scope>NUCLEOTIDE SEQUENCE</scope>
    <source>
        <strain evidence="12">Olga-1</strain>
    </source>
</reference>
<dbReference type="InterPro" id="IPR019411">
    <property type="entry name" value="MMM1_dom"/>
</dbReference>
<evidence type="ECO:0000256" key="3">
    <source>
        <dbReference type="ARBA" id="ARBA00022692"/>
    </source>
</evidence>
<dbReference type="InterPro" id="IPR031468">
    <property type="entry name" value="SMP_LBD"/>
</dbReference>
<evidence type="ECO:0000256" key="9">
    <source>
        <dbReference type="SAM" id="MobiDB-lite"/>
    </source>
</evidence>
<evidence type="ECO:0000256" key="5">
    <source>
        <dbReference type="ARBA" id="ARBA00022989"/>
    </source>
</evidence>
<feature type="region of interest" description="Disordered" evidence="9">
    <location>
        <begin position="528"/>
        <end position="623"/>
    </location>
</feature>
<evidence type="ECO:0000256" key="2">
    <source>
        <dbReference type="ARBA" id="ARBA00022448"/>
    </source>
</evidence>
<gene>
    <name evidence="12" type="ORF">C6P40_001818</name>
</gene>
<evidence type="ECO:0000256" key="6">
    <source>
        <dbReference type="ARBA" id="ARBA00023055"/>
    </source>
</evidence>
<evidence type="ECO:0000259" key="11">
    <source>
        <dbReference type="PROSITE" id="PS51847"/>
    </source>
</evidence>
<feature type="compositionally biased region" description="Low complexity" evidence="9">
    <location>
        <begin position="646"/>
        <end position="674"/>
    </location>
</feature>
<dbReference type="Pfam" id="PF10296">
    <property type="entry name" value="MMM1"/>
    <property type="match status" value="1"/>
</dbReference>
<dbReference type="PROSITE" id="PS51847">
    <property type="entry name" value="SMP"/>
    <property type="match status" value="1"/>
</dbReference>
<keyword evidence="4" id="KW-0256">Endoplasmic reticulum</keyword>
<dbReference type="GO" id="GO:0005789">
    <property type="term" value="C:endoplasmic reticulum membrane"/>
    <property type="evidence" value="ECO:0007669"/>
    <property type="project" value="UniProtKB-SubCell"/>
</dbReference>
<accession>A0A9P6WIQ5</accession>
<feature type="region of interest" description="Disordered" evidence="9">
    <location>
        <begin position="790"/>
        <end position="813"/>
    </location>
</feature>
<feature type="domain" description="SMP-LTD" evidence="11">
    <location>
        <begin position="320"/>
        <end position="510"/>
    </location>
</feature>
<proteinExistence type="predicted"/>
<feature type="region of interest" description="Disordered" evidence="9">
    <location>
        <begin position="642"/>
        <end position="695"/>
    </location>
</feature>
<evidence type="ECO:0000256" key="10">
    <source>
        <dbReference type="SAM" id="Phobius"/>
    </source>
</evidence>
<keyword evidence="2" id="KW-0813">Transport</keyword>
<dbReference type="PANTHER" id="PTHR13466:SF19">
    <property type="entry name" value="NUCLEUS-VACUOLE JUNCTION PROTEIN 2"/>
    <property type="match status" value="1"/>
</dbReference>
<dbReference type="GO" id="GO:0008289">
    <property type="term" value="F:lipid binding"/>
    <property type="evidence" value="ECO:0007669"/>
    <property type="project" value="UniProtKB-KW"/>
</dbReference>
<dbReference type="GO" id="GO:0015914">
    <property type="term" value="P:phospholipid transport"/>
    <property type="evidence" value="ECO:0007669"/>
    <property type="project" value="TreeGrafter"/>
</dbReference>
<feature type="region of interest" description="Disordered" evidence="9">
    <location>
        <begin position="732"/>
        <end position="768"/>
    </location>
</feature>
<dbReference type="Proteomes" id="UP000697127">
    <property type="component" value="Unassembled WGS sequence"/>
</dbReference>
<evidence type="ECO:0000256" key="4">
    <source>
        <dbReference type="ARBA" id="ARBA00022824"/>
    </source>
</evidence>
<evidence type="ECO:0000313" key="12">
    <source>
        <dbReference type="EMBL" id="KAG0687835.1"/>
    </source>
</evidence>
<dbReference type="InterPro" id="IPR011993">
    <property type="entry name" value="PH-like_dom_sf"/>
</dbReference>
<keyword evidence="13" id="KW-1185">Reference proteome</keyword>
<dbReference type="GO" id="GO:0032865">
    <property type="term" value="C:ERMES complex"/>
    <property type="evidence" value="ECO:0007669"/>
    <property type="project" value="TreeGrafter"/>
</dbReference>
<dbReference type="CDD" id="cd21675">
    <property type="entry name" value="SMP_TEX2"/>
    <property type="match status" value="1"/>
</dbReference>
<dbReference type="Pfam" id="PF15413">
    <property type="entry name" value="PH_11"/>
    <property type="match status" value="1"/>
</dbReference>